<name>A0A1H0HM15_9ACTN</name>
<dbReference type="EMBL" id="FNIE01000008">
    <property type="protein sequence ID" value="SDO20246.1"/>
    <property type="molecule type" value="Genomic_DNA"/>
</dbReference>
<feature type="compositionally biased region" description="Low complexity" evidence="1">
    <location>
        <begin position="353"/>
        <end position="368"/>
    </location>
</feature>
<feature type="region of interest" description="Disordered" evidence="1">
    <location>
        <begin position="274"/>
        <end position="384"/>
    </location>
</feature>
<evidence type="ECO:0000256" key="1">
    <source>
        <dbReference type="SAM" id="MobiDB-lite"/>
    </source>
</evidence>
<feature type="region of interest" description="Disordered" evidence="1">
    <location>
        <begin position="473"/>
        <end position="582"/>
    </location>
</feature>
<gene>
    <name evidence="3" type="ORF">SAMN05216259_108114</name>
</gene>
<keyword evidence="2" id="KW-0812">Transmembrane</keyword>
<keyword evidence="2" id="KW-0472">Membrane</keyword>
<feature type="transmembrane region" description="Helical" evidence="2">
    <location>
        <begin position="454"/>
        <end position="475"/>
    </location>
</feature>
<dbReference type="Proteomes" id="UP000199341">
    <property type="component" value="Unassembled WGS sequence"/>
</dbReference>
<evidence type="ECO:0000313" key="4">
    <source>
        <dbReference type="Proteomes" id="UP000199341"/>
    </source>
</evidence>
<feature type="compositionally biased region" description="Gly residues" evidence="1">
    <location>
        <begin position="309"/>
        <end position="322"/>
    </location>
</feature>
<keyword evidence="2" id="KW-1133">Transmembrane helix</keyword>
<dbReference type="STRING" id="310781.SAMN05216259_108114"/>
<feature type="region of interest" description="Disordered" evidence="1">
    <location>
        <begin position="190"/>
        <end position="224"/>
    </location>
</feature>
<accession>A0A1H0HM15</accession>
<feature type="compositionally biased region" description="Gly residues" evidence="1">
    <location>
        <begin position="369"/>
        <end position="379"/>
    </location>
</feature>
<proteinExistence type="predicted"/>
<protein>
    <submittedName>
        <fullName evidence="3">Uncharacterized protein</fullName>
    </submittedName>
</protein>
<dbReference type="AlphaFoldDB" id="A0A1H0HM15"/>
<evidence type="ECO:0000313" key="3">
    <source>
        <dbReference type="EMBL" id="SDO20246.1"/>
    </source>
</evidence>
<evidence type="ECO:0000256" key="2">
    <source>
        <dbReference type="SAM" id="Phobius"/>
    </source>
</evidence>
<feature type="compositionally biased region" description="Low complexity" evidence="1">
    <location>
        <begin position="551"/>
        <end position="564"/>
    </location>
</feature>
<keyword evidence="4" id="KW-1185">Reference proteome</keyword>
<feature type="compositionally biased region" description="Polar residues" evidence="1">
    <location>
        <begin position="541"/>
        <end position="550"/>
    </location>
</feature>
<feature type="compositionally biased region" description="Gly residues" evidence="1">
    <location>
        <begin position="333"/>
        <end position="352"/>
    </location>
</feature>
<feature type="compositionally biased region" description="Low complexity" evidence="1">
    <location>
        <begin position="323"/>
        <end position="332"/>
    </location>
</feature>
<sequence length="595" mass="57795">MRTTVSRPTRVERGAVVLSLLATGFLRGCTFRGCRPGCEVRGWGAKSYIYGPGGPQIHGSISHPTPSPLRPSGGVPPHGSVRGLLSHPRPEVPGFSAGGSVCRWVPLRPRVPVRPGSVRLWVPVRPWGSARSLGPVRRDPCAGGFRSALGSRLPVGSRSFAGGWGTARVTVLTCAGAGVQAVGELACRAMGKGSPASPAETRRSESAAPRVPDRPASAADSPRMDYCTSRRRTLNGAFMCPGCGAYAPDIDPHIDPHVGSGVDSEAGILDAGAESEVSPGLGGGGALEGGSSSEGSAGEGAKEAFREGGSAGDGALGGGSSDGGSDSVVGGSRVDGGSVGGSTQVGGLGGAGSTVVGGSRGGDSVLVGGSAGEGAAGKGGARDREEVRQVGGGALVPISQGESRGGGVVVPVALPAEVDRSEVGGPGQFGSGGGELGFEELEGEGARRRKRRGIAAAVAVVVVGGAITVAVASAGSSSKGRPEKVPASAGVSVTTSRSAEASDGAVPGATSGVPEAAHTSGGKVGGTRTSGVGGGGKRSSLPTSTASGAVTTPSRATASPTATAPGGGGAQTPSGSPTASGLCLLDLCLPSHSSR</sequence>
<organism evidence="3 4">
    <name type="scientific">Actinacidiphila guanduensis</name>
    <dbReference type="NCBI Taxonomy" id="310781"/>
    <lineage>
        <taxon>Bacteria</taxon>
        <taxon>Bacillati</taxon>
        <taxon>Actinomycetota</taxon>
        <taxon>Actinomycetes</taxon>
        <taxon>Kitasatosporales</taxon>
        <taxon>Streptomycetaceae</taxon>
        <taxon>Actinacidiphila</taxon>
    </lineage>
</organism>
<reference evidence="3 4" key="1">
    <citation type="submission" date="2016-10" db="EMBL/GenBank/DDBJ databases">
        <authorList>
            <person name="de Groot N.N."/>
        </authorList>
    </citation>
    <scope>NUCLEOTIDE SEQUENCE [LARGE SCALE GENOMIC DNA]</scope>
    <source>
        <strain evidence="3 4">CGMCC 4.2022</strain>
    </source>
</reference>